<keyword evidence="3" id="KW-0963">Cytoplasm</keyword>
<keyword evidence="3" id="KW-0546">Nucleotide metabolism</keyword>
<sequence>MTRLLLASGSPSRLRLLHEAGIAPLTAVPAVDEEALEAAHPQATVRELVTLLARAKAHAVLPRVPALLTDEDTTAEVVVVACDSVLELEGSPVGKPHTAERTRALWQRMAGSSPVLWSAHWVGVLTRDAAGSDRTASGWRLRDSREAAGQTRVHLASPTERELEDYIATGEPFEVAGALTIDGLGGAFVRGIEGDHHNVIGLSLPLLRDLLADLGVPWTSLWNRPSS</sequence>
<dbReference type="GO" id="GO:0047429">
    <property type="term" value="F:nucleoside triphosphate diphosphatase activity"/>
    <property type="evidence" value="ECO:0007669"/>
    <property type="project" value="UniProtKB-EC"/>
</dbReference>
<reference evidence="4" key="2">
    <citation type="submission" date="2021-09" db="EMBL/GenBank/DDBJ databases">
        <authorList>
            <person name="Gilroy R."/>
        </authorList>
    </citation>
    <scope>NUCLEOTIDE SEQUENCE</scope>
    <source>
        <strain evidence="4">ChiGjej5B5-7349</strain>
    </source>
</reference>
<comment type="cofactor">
    <cofactor evidence="1 3">
        <name>a divalent metal cation</name>
        <dbReference type="ChEBI" id="CHEBI:60240"/>
    </cofactor>
</comment>
<dbReference type="CDD" id="cd00555">
    <property type="entry name" value="Maf"/>
    <property type="match status" value="1"/>
</dbReference>
<comment type="function">
    <text evidence="3">Nucleoside triphosphate pyrophosphatase. May have a dual role in cell division arrest and in preventing the incorporation of modified nucleotides into cellular nucleic acids.</text>
</comment>
<dbReference type="EC" id="3.6.1.9" evidence="3"/>
<evidence type="ECO:0000256" key="3">
    <source>
        <dbReference type="HAMAP-Rule" id="MF_00528"/>
    </source>
</evidence>
<dbReference type="Proteomes" id="UP000784435">
    <property type="component" value="Unassembled WGS sequence"/>
</dbReference>
<reference evidence="4" key="1">
    <citation type="journal article" date="2021" name="PeerJ">
        <title>Extensive microbial diversity within the chicken gut microbiome revealed by metagenomics and culture.</title>
        <authorList>
            <person name="Gilroy R."/>
            <person name="Ravi A."/>
            <person name="Getino M."/>
            <person name="Pursley I."/>
            <person name="Horton D.L."/>
            <person name="Alikhan N.F."/>
            <person name="Baker D."/>
            <person name="Gharbi K."/>
            <person name="Hall N."/>
            <person name="Watson M."/>
            <person name="Adriaenssens E.M."/>
            <person name="Foster-Nyarko E."/>
            <person name="Jarju S."/>
            <person name="Secka A."/>
            <person name="Antonio M."/>
            <person name="Oren A."/>
            <person name="Chaudhuri R.R."/>
            <person name="La Ragione R."/>
            <person name="Hildebrand F."/>
            <person name="Pallen M.J."/>
        </authorList>
    </citation>
    <scope>NUCLEOTIDE SEQUENCE</scope>
    <source>
        <strain evidence="4">ChiGjej5B5-7349</strain>
    </source>
</reference>
<proteinExistence type="inferred from homology"/>
<accession>A0A921SPT7</accession>
<comment type="caution">
    <text evidence="4">The sequence shown here is derived from an EMBL/GenBank/DDBJ whole genome shotgun (WGS) entry which is preliminary data.</text>
</comment>
<comment type="caution">
    <text evidence="3">Lacks conserved residue(s) required for the propagation of feature annotation.</text>
</comment>
<dbReference type="EMBL" id="DYUK01000284">
    <property type="protein sequence ID" value="HJG81237.1"/>
    <property type="molecule type" value="Genomic_DNA"/>
</dbReference>
<dbReference type="PANTHER" id="PTHR43213">
    <property type="entry name" value="BIFUNCTIONAL DTTP/UTP PYROPHOSPHATASE/METHYLTRANSFERASE PROTEIN-RELATED"/>
    <property type="match status" value="1"/>
</dbReference>
<dbReference type="GO" id="GO:0009117">
    <property type="term" value="P:nucleotide metabolic process"/>
    <property type="evidence" value="ECO:0007669"/>
    <property type="project" value="UniProtKB-KW"/>
</dbReference>
<dbReference type="GO" id="GO:0005737">
    <property type="term" value="C:cytoplasm"/>
    <property type="evidence" value="ECO:0007669"/>
    <property type="project" value="UniProtKB-SubCell"/>
</dbReference>
<dbReference type="SUPFAM" id="SSF52972">
    <property type="entry name" value="ITPase-like"/>
    <property type="match status" value="1"/>
</dbReference>
<comment type="catalytic activity">
    <reaction evidence="3">
        <text>a ribonucleoside 5'-triphosphate + H2O = a ribonucleoside 5'-phosphate + diphosphate + H(+)</text>
        <dbReference type="Rhea" id="RHEA:23996"/>
        <dbReference type="ChEBI" id="CHEBI:15377"/>
        <dbReference type="ChEBI" id="CHEBI:15378"/>
        <dbReference type="ChEBI" id="CHEBI:33019"/>
        <dbReference type="ChEBI" id="CHEBI:58043"/>
        <dbReference type="ChEBI" id="CHEBI:61557"/>
        <dbReference type="EC" id="3.6.1.9"/>
    </reaction>
</comment>
<dbReference type="AlphaFoldDB" id="A0A921SPT7"/>
<comment type="catalytic activity">
    <reaction evidence="3">
        <text>a 2'-deoxyribonucleoside 5'-triphosphate + H2O = a 2'-deoxyribonucleoside 5'-phosphate + diphosphate + H(+)</text>
        <dbReference type="Rhea" id="RHEA:44644"/>
        <dbReference type="ChEBI" id="CHEBI:15377"/>
        <dbReference type="ChEBI" id="CHEBI:15378"/>
        <dbReference type="ChEBI" id="CHEBI:33019"/>
        <dbReference type="ChEBI" id="CHEBI:61560"/>
        <dbReference type="ChEBI" id="CHEBI:65317"/>
        <dbReference type="EC" id="3.6.1.9"/>
    </reaction>
</comment>
<dbReference type="PIRSF" id="PIRSF006305">
    <property type="entry name" value="Maf"/>
    <property type="match status" value="1"/>
</dbReference>
<comment type="subcellular location">
    <subcellularLocation>
        <location evidence="3">Cytoplasm</location>
    </subcellularLocation>
</comment>
<gene>
    <name evidence="4" type="ORF">K8V08_12575</name>
</gene>
<keyword evidence="2 3" id="KW-0378">Hydrolase</keyword>
<name>A0A921SPT7_9MICO</name>
<feature type="active site" description="Proton acceptor" evidence="3">
    <location>
        <position position="83"/>
    </location>
</feature>
<evidence type="ECO:0000256" key="1">
    <source>
        <dbReference type="ARBA" id="ARBA00001968"/>
    </source>
</evidence>
<organism evidence="4 5">
    <name type="scientific">Brevibacterium senegalense</name>
    <dbReference type="NCBI Taxonomy" id="1033736"/>
    <lineage>
        <taxon>Bacteria</taxon>
        <taxon>Bacillati</taxon>
        <taxon>Actinomycetota</taxon>
        <taxon>Actinomycetes</taxon>
        <taxon>Micrococcales</taxon>
        <taxon>Brevibacteriaceae</taxon>
        <taxon>Brevibacterium</taxon>
    </lineage>
</organism>
<dbReference type="Gene3D" id="3.90.950.10">
    <property type="match status" value="1"/>
</dbReference>
<dbReference type="Pfam" id="PF02545">
    <property type="entry name" value="Maf"/>
    <property type="match status" value="1"/>
</dbReference>
<dbReference type="NCBIfam" id="TIGR00172">
    <property type="entry name" value="maf"/>
    <property type="match status" value="1"/>
</dbReference>
<dbReference type="InterPro" id="IPR003697">
    <property type="entry name" value="Maf-like"/>
</dbReference>
<protein>
    <recommendedName>
        <fullName evidence="3">Nucleoside triphosphate pyrophosphatase</fullName>
        <ecNumber evidence="3">3.6.1.9</ecNumber>
    </recommendedName>
    <alternativeName>
        <fullName evidence="3">Nucleotide pyrophosphatase</fullName>
        <shortName evidence="3">Nucleotide PPase</shortName>
    </alternativeName>
</protein>
<dbReference type="InterPro" id="IPR029001">
    <property type="entry name" value="ITPase-like_fam"/>
</dbReference>
<dbReference type="HAMAP" id="MF_00528">
    <property type="entry name" value="Maf"/>
    <property type="match status" value="1"/>
</dbReference>
<dbReference type="PANTHER" id="PTHR43213:SF5">
    <property type="entry name" value="BIFUNCTIONAL DTTP_UTP PYROPHOSPHATASE_METHYLTRANSFERASE PROTEIN-RELATED"/>
    <property type="match status" value="1"/>
</dbReference>
<comment type="similarity">
    <text evidence="3">Belongs to the Maf family.</text>
</comment>
<evidence type="ECO:0000313" key="4">
    <source>
        <dbReference type="EMBL" id="HJG81237.1"/>
    </source>
</evidence>
<evidence type="ECO:0000313" key="5">
    <source>
        <dbReference type="Proteomes" id="UP000784435"/>
    </source>
</evidence>
<evidence type="ECO:0000256" key="2">
    <source>
        <dbReference type="ARBA" id="ARBA00022801"/>
    </source>
</evidence>